<dbReference type="HOGENOM" id="CLU_050021_0_0_9"/>
<name>C9R989_AMMDK</name>
<dbReference type="Gene3D" id="3.30.70.1900">
    <property type="match status" value="1"/>
</dbReference>
<dbReference type="OrthoDB" id="9787241at2"/>
<dbReference type="eggNOG" id="COG5551">
    <property type="taxonomic scope" value="Bacteria"/>
</dbReference>
<dbReference type="AlphaFoldDB" id="C9R989"/>
<evidence type="ECO:0000313" key="2">
    <source>
        <dbReference type="EMBL" id="ACX52868.1"/>
    </source>
</evidence>
<dbReference type="STRING" id="429009.Adeg_1779"/>
<organism evidence="2 3">
    <name type="scientific">Ammonifex degensii (strain DSM 10501 / KC4)</name>
    <dbReference type="NCBI Taxonomy" id="429009"/>
    <lineage>
        <taxon>Bacteria</taxon>
        <taxon>Bacillati</taxon>
        <taxon>Bacillota</taxon>
        <taxon>Clostridia</taxon>
        <taxon>Thermoanaerobacterales</taxon>
        <taxon>Thermoanaerobacteraceae</taxon>
        <taxon>Ammonifex</taxon>
    </lineage>
</organism>
<proteinExistence type="predicted"/>
<dbReference type="EMBL" id="CP001785">
    <property type="protein sequence ID" value="ACX52868.1"/>
    <property type="molecule type" value="Genomic_DNA"/>
</dbReference>
<dbReference type="Proteomes" id="UP000002620">
    <property type="component" value="Chromosome"/>
</dbReference>
<reference evidence="2 3" key="1">
    <citation type="submission" date="2009-10" db="EMBL/GenBank/DDBJ databases">
        <title>Complete sequence of chromosome of Ammonifex degensii KC4.</title>
        <authorList>
            <consortium name="US DOE Joint Genome Institute"/>
            <person name="Kerfeld C."/>
            <person name="Goodner B."/>
            <person name="Huber H."/>
            <person name="Stetter K."/>
            <person name="Lucas S."/>
            <person name="Copeland A."/>
            <person name="Lapidus A."/>
            <person name="Glavina del Rio T."/>
            <person name="Dalin E."/>
            <person name="Tice H."/>
            <person name="Bruce D."/>
            <person name="Goodwin L."/>
            <person name="Pitluck S."/>
            <person name="Saunders E."/>
            <person name="Brettin T."/>
            <person name="Detter J.C."/>
            <person name="Han C."/>
            <person name="Larimer F."/>
            <person name="Land M."/>
            <person name="Hauser L."/>
            <person name="Kyrpides N."/>
            <person name="Ovchinnikova G."/>
            <person name="Richardson P."/>
        </authorList>
    </citation>
    <scope>NUCLEOTIDE SEQUENCE [LARGE SCALE GENOMIC DNA]</scope>
    <source>
        <strain evidence="3">DSM 10501 / KC4</strain>
    </source>
</reference>
<dbReference type="RefSeq" id="WP_015739745.1">
    <property type="nucleotide sequence ID" value="NC_013385.1"/>
</dbReference>
<sequence length="332" mass="36998">METVPCPEKLLLACYRICLLAGPEGLSLPPYKGSTLRGGFAGTFQRLACGTGTRQCKSCPLRHQCPYALVFESGPPPEAEALRNYESIPRPFVLEPPLETKTEYAPGEPLVFHLLLFGRAVDFLPYFIVTLDELGRQGIGWGRRPFLLASIEAVNPLTGEEAPVYQSGDRVIRVHDLSFTAGDVWKYSGTGSQSARLRLDFITPTRLTFEGKPAAVPEFHVLVRNLLRRLSSLCYFHQGFAYEADFRAIIARAQEVRLLTHSTRWVTWKRYSARQGRKVPCGGMVGWAIYEGPWAEFYPLLLLGELLHVGKGAVFGQGKYKVVEMGDAGDRT</sequence>
<dbReference type="Pfam" id="PF10040">
    <property type="entry name" value="CRISPR_Cas6"/>
    <property type="match status" value="1"/>
</dbReference>
<dbReference type="KEGG" id="adg:Adeg_1779"/>
<evidence type="ECO:0000313" key="3">
    <source>
        <dbReference type="Proteomes" id="UP000002620"/>
    </source>
</evidence>
<protein>
    <recommendedName>
        <fullName evidence="1">CRISPR-associated protein Cas6 C-terminal domain-containing protein</fullName>
    </recommendedName>
</protein>
<accession>C9R989</accession>
<feature type="domain" description="CRISPR-associated protein Cas6 C-terminal" evidence="1">
    <location>
        <begin position="199"/>
        <end position="320"/>
    </location>
</feature>
<dbReference type="InterPro" id="IPR019267">
    <property type="entry name" value="CRISPR-assoc_Cas6_C"/>
</dbReference>
<evidence type="ECO:0000259" key="1">
    <source>
        <dbReference type="Pfam" id="PF10040"/>
    </source>
</evidence>
<keyword evidence="3" id="KW-1185">Reference proteome</keyword>
<gene>
    <name evidence="2" type="ordered locus">Adeg_1779</name>
</gene>